<dbReference type="SMART" id="SM01092">
    <property type="entry name" value="CO_deh_flav_C"/>
    <property type="match status" value="1"/>
</dbReference>
<dbReference type="SUPFAM" id="SSF56176">
    <property type="entry name" value="FAD-binding/transporter-associated domain-like"/>
    <property type="match status" value="1"/>
</dbReference>
<dbReference type="RefSeq" id="WP_226576779.1">
    <property type="nucleotide sequence ID" value="NZ_BLAY01000016.1"/>
</dbReference>
<name>A0AAV3X8T1_9CYAN</name>
<dbReference type="InterPro" id="IPR016169">
    <property type="entry name" value="FAD-bd_PCMH_sub2"/>
</dbReference>
<sequence>MRPFSFARAIEVTGAIATVQTNPEAKFIAGGTTLLDLMKQDVEKPTQLVDVNSLPFSQIENISNGVRIGAMARMSDVAENSIIRDRFPAISQSLLLSASPQLRNMASIGGNLMQRTRCGYFRDPAFPCNKRNPGSGCPAMAGEHQKHAILGTSEQCAATHPSDMAVALVALDAVVWVQGAKGERRIPMTEFHLLPGNTPHKETALEAGELIVAVEVPDAIYAARSHYMKIRDRASYEFALVAAAVGLESENGTIKAARIALGGVGTKPWRSLEAESFLQGKSGTRDNFRQAAEVALAGAKPLPHNGYKVELAKRALVRALESV</sequence>
<dbReference type="Gene3D" id="3.30.465.10">
    <property type="match status" value="2"/>
</dbReference>
<keyword evidence="1" id="KW-0560">Oxidoreductase</keyword>
<dbReference type="GO" id="GO:0071949">
    <property type="term" value="F:FAD binding"/>
    <property type="evidence" value="ECO:0007669"/>
    <property type="project" value="InterPro"/>
</dbReference>
<dbReference type="Gene3D" id="3.30.43.10">
    <property type="entry name" value="Uridine Diphospho-n-acetylenolpyruvylglucosamine Reductase, domain 2"/>
    <property type="match status" value="1"/>
</dbReference>
<dbReference type="Pfam" id="PF03450">
    <property type="entry name" value="CO_deh_flav_C"/>
    <property type="match status" value="1"/>
</dbReference>
<gene>
    <name evidence="3" type="ORF">MiSe_14340</name>
</gene>
<dbReference type="InterPro" id="IPR016167">
    <property type="entry name" value="FAD-bd_PCMH_sub1"/>
</dbReference>
<proteinExistence type="predicted"/>
<accession>A0AAV3X8T1</accession>
<protein>
    <submittedName>
        <fullName evidence="3">Molybdopterin dehydrogenase, FAD-binding protein</fullName>
    </submittedName>
</protein>
<feature type="domain" description="FAD-binding PCMH-type" evidence="2">
    <location>
        <begin position="1"/>
        <end position="221"/>
    </location>
</feature>
<organism evidence="3 4">
    <name type="scientific">Microseira wollei NIES-4236</name>
    <dbReference type="NCBI Taxonomy" id="2530354"/>
    <lineage>
        <taxon>Bacteria</taxon>
        <taxon>Bacillati</taxon>
        <taxon>Cyanobacteriota</taxon>
        <taxon>Cyanophyceae</taxon>
        <taxon>Oscillatoriophycideae</taxon>
        <taxon>Aerosakkonematales</taxon>
        <taxon>Aerosakkonemataceae</taxon>
        <taxon>Microseira</taxon>
    </lineage>
</organism>
<dbReference type="InterPro" id="IPR036318">
    <property type="entry name" value="FAD-bd_PCMH-like_sf"/>
</dbReference>
<dbReference type="Gene3D" id="3.30.390.50">
    <property type="entry name" value="CO dehydrogenase flavoprotein, C-terminal domain"/>
    <property type="match status" value="1"/>
</dbReference>
<dbReference type="EMBL" id="BLAY01000016">
    <property type="protein sequence ID" value="GET36682.1"/>
    <property type="molecule type" value="Genomic_DNA"/>
</dbReference>
<evidence type="ECO:0000313" key="3">
    <source>
        <dbReference type="EMBL" id="GET36682.1"/>
    </source>
</evidence>
<keyword evidence="4" id="KW-1185">Reference proteome</keyword>
<dbReference type="InterPro" id="IPR036683">
    <property type="entry name" value="CO_DH_flav_C_dom_sf"/>
</dbReference>
<dbReference type="Proteomes" id="UP001050975">
    <property type="component" value="Unassembled WGS sequence"/>
</dbReference>
<dbReference type="PANTHER" id="PTHR42659:SF1">
    <property type="entry name" value="OXIDOREDUCTASE"/>
    <property type="match status" value="1"/>
</dbReference>
<dbReference type="SUPFAM" id="SSF55447">
    <property type="entry name" value="CO dehydrogenase flavoprotein C-terminal domain-like"/>
    <property type="match status" value="1"/>
</dbReference>
<dbReference type="InterPro" id="IPR051312">
    <property type="entry name" value="Diverse_Substr_Oxidored"/>
</dbReference>
<dbReference type="PROSITE" id="PS51387">
    <property type="entry name" value="FAD_PCMH"/>
    <property type="match status" value="1"/>
</dbReference>
<comment type="caution">
    <text evidence="3">The sequence shown here is derived from an EMBL/GenBank/DDBJ whole genome shotgun (WGS) entry which is preliminary data.</text>
</comment>
<evidence type="ECO:0000313" key="4">
    <source>
        <dbReference type="Proteomes" id="UP001050975"/>
    </source>
</evidence>
<dbReference type="InterPro" id="IPR016166">
    <property type="entry name" value="FAD-bd_PCMH"/>
</dbReference>
<reference evidence="3" key="1">
    <citation type="submission" date="2019-10" db="EMBL/GenBank/DDBJ databases">
        <title>Draft genome sequece of Microseira wollei NIES-4236.</title>
        <authorList>
            <person name="Yamaguchi H."/>
            <person name="Suzuki S."/>
            <person name="Kawachi M."/>
        </authorList>
    </citation>
    <scope>NUCLEOTIDE SEQUENCE</scope>
    <source>
        <strain evidence="3">NIES-4236</strain>
    </source>
</reference>
<dbReference type="AlphaFoldDB" id="A0AAV3X8T1"/>
<dbReference type="InterPro" id="IPR005107">
    <property type="entry name" value="CO_DH_flav_C"/>
</dbReference>
<evidence type="ECO:0000256" key="1">
    <source>
        <dbReference type="ARBA" id="ARBA00023002"/>
    </source>
</evidence>
<evidence type="ECO:0000259" key="2">
    <source>
        <dbReference type="PROSITE" id="PS51387"/>
    </source>
</evidence>
<dbReference type="InterPro" id="IPR002346">
    <property type="entry name" value="Mopterin_DH_FAD-bd"/>
</dbReference>
<dbReference type="PANTHER" id="PTHR42659">
    <property type="entry name" value="XANTHINE DEHYDROGENASE SUBUNIT C-RELATED"/>
    <property type="match status" value="1"/>
</dbReference>
<dbReference type="Pfam" id="PF00941">
    <property type="entry name" value="FAD_binding_5"/>
    <property type="match status" value="1"/>
</dbReference>
<dbReference type="GO" id="GO:0016491">
    <property type="term" value="F:oxidoreductase activity"/>
    <property type="evidence" value="ECO:0007669"/>
    <property type="project" value="UniProtKB-KW"/>
</dbReference>